<sequence>MAFLFVHAGLTSRPFRGHESVQEVDCSGEGHDPDASIFFMVLYRSPGNIVASLNVATEECLTNDAFSSCIIDRKNSRKSRLRTLVVDLDEGQQKWFACNVTGVVSVARTKVMSWKLLVKRISKFTNPYCCQFVVIAELARVARSASFRRLLQHILRRTSRSAQGHVHTEHVTRKENEKIR</sequence>
<accession>A0ABD0KU23</accession>
<reference evidence="1 2" key="1">
    <citation type="journal article" date="2023" name="Sci. Data">
        <title>Genome assembly of the Korean intertidal mud-creeper Batillaria attramentaria.</title>
        <authorList>
            <person name="Patra A.K."/>
            <person name="Ho P.T."/>
            <person name="Jun S."/>
            <person name="Lee S.J."/>
            <person name="Kim Y."/>
            <person name="Won Y.J."/>
        </authorList>
    </citation>
    <scope>NUCLEOTIDE SEQUENCE [LARGE SCALE GENOMIC DNA]</scope>
    <source>
        <strain evidence="1">Wonlab-2016</strain>
    </source>
</reference>
<name>A0ABD0KU23_9CAEN</name>
<keyword evidence="2" id="KW-1185">Reference proteome</keyword>
<proteinExistence type="predicted"/>
<protein>
    <submittedName>
        <fullName evidence="1">Uncharacterized protein</fullName>
    </submittedName>
</protein>
<dbReference type="EMBL" id="JACVVK020000128">
    <property type="protein sequence ID" value="KAK7490330.1"/>
    <property type="molecule type" value="Genomic_DNA"/>
</dbReference>
<organism evidence="1 2">
    <name type="scientific">Batillaria attramentaria</name>
    <dbReference type="NCBI Taxonomy" id="370345"/>
    <lineage>
        <taxon>Eukaryota</taxon>
        <taxon>Metazoa</taxon>
        <taxon>Spiralia</taxon>
        <taxon>Lophotrochozoa</taxon>
        <taxon>Mollusca</taxon>
        <taxon>Gastropoda</taxon>
        <taxon>Caenogastropoda</taxon>
        <taxon>Sorbeoconcha</taxon>
        <taxon>Cerithioidea</taxon>
        <taxon>Batillariidae</taxon>
        <taxon>Batillaria</taxon>
    </lineage>
</organism>
<evidence type="ECO:0000313" key="2">
    <source>
        <dbReference type="Proteomes" id="UP001519460"/>
    </source>
</evidence>
<dbReference type="AlphaFoldDB" id="A0ABD0KU23"/>
<gene>
    <name evidence="1" type="ORF">BaRGS_00018491</name>
</gene>
<dbReference type="Proteomes" id="UP001519460">
    <property type="component" value="Unassembled WGS sequence"/>
</dbReference>
<evidence type="ECO:0000313" key="1">
    <source>
        <dbReference type="EMBL" id="KAK7490330.1"/>
    </source>
</evidence>
<comment type="caution">
    <text evidence="1">The sequence shown here is derived from an EMBL/GenBank/DDBJ whole genome shotgun (WGS) entry which is preliminary data.</text>
</comment>